<comment type="similarity">
    <text evidence="1">Belongs to the type-1 OGG1 family.</text>
</comment>
<dbReference type="InterPro" id="IPR023170">
    <property type="entry name" value="HhH_base_excis_C"/>
</dbReference>
<comment type="catalytic activity">
    <reaction evidence="9">
        <text>2'-deoxyribonucleotide-(2'-deoxyribose 5'-phosphate)-2'-deoxyribonucleotide-DNA = a 3'-end 2'-deoxyribonucleotide-(2,3-dehydro-2,3-deoxyribose 5'-phosphate)-DNA + a 5'-end 5'-phospho-2'-deoxyribonucleoside-DNA + H(+)</text>
        <dbReference type="Rhea" id="RHEA:66592"/>
        <dbReference type="Rhea" id="RHEA-COMP:13180"/>
        <dbReference type="Rhea" id="RHEA-COMP:16897"/>
        <dbReference type="Rhea" id="RHEA-COMP:17067"/>
        <dbReference type="ChEBI" id="CHEBI:15378"/>
        <dbReference type="ChEBI" id="CHEBI:136412"/>
        <dbReference type="ChEBI" id="CHEBI:157695"/>
        <dbReference type="ChEBI" id="CHEBI:167181"/>
        <dbReference type="EC" id="4.2.99.18"/>
    </reaction>
</comment>
<protein>
    <recommendedName>
        <fullName evidence="2">DNA-(apurinic or apyrimidinic site) lyase</fullName>
        <ecNumber evidence="2">4.2.99.18</ecNumber>
    </recommendedName>
</protein>
<dbReference type="Pfam" id="PF07934">
    <property type="entry name" value="OGG_N"/>
    <property type="match status" value="1"/>
</dbReference>
<keyword evidence="4" id="KW-0378">Hydrolase</keyword>
<dbReference type="InterPro" id="IPR052054">
    <property type="entry name" value="Oxidative_DNA_repair_enzyme"/>
</dbReference>
<organism evidence="11 12">
    <name type="scientific">Clostridium symbiosum</name>
    <name type="common">Bacteroides symbiosus</name>
    <dbReference type="NCBI Taxonomy" id="1512"/>
    <lineage>
        <taxon>Bacteria</taxon>
        <taxon>Bacillati</taxon>
        <taxon>Bacillota</taxon>
        <taxon>Clostridia</taxon>
        <taxon>Lachnospirales</taxon>
        <taxon>Lachnospiraceae</taxon>
        <taxon>Otoolea</taxon>
    </lineage>
</organism>
<dbReference type="RefSeq" id="WP_009297889.1">
    <property type="nucleotide sequence ID" value="NZ_BAABZD010000030.1"/>
</dbReference>
<gene>
    <name evidence="11" type="ORF">K5I21_23985</name>
</gene>
<evidence type="ECO:0000256" key="5">
    <source>
        <dbReference type="ARBA" id="ARBA00023204"/>
    </source>
</evidence>
<dbReference type="SMART" id="SM00478">
    <property type="entry name" value="ENDO3c"/>
    <property type="match status" value="1"/>
</dbReference>
<evidence type="ECO:0000256" key="4">
    <source>
        <dbReference type="ARBA" id="ARBA00022801"/>
    </source>
</evidence>
<evidence type="ECO:0000256" key="7">
    <source>
        <dbReference type="ARBA" id="ARBA00023268"/>
    </source>
</evidence>
<dbReference type="Proteomes" id="UP001203136">
    <property type="component" value="Unassembled WGS sequence"/>
</dbReference>
<evidence type="ECO:0000256" key="8">
    <source>
        <dbReference type="ARBA" id="ARBA00023295"/>
    </source>
</evidence>
<sequence>MITIEINHFDLRQIAGSGQCFRMNCLEPGLYSAVSRGRYLEISQEGQQFHFHCPDEDYPFWHHYFDLNTDYGAFLSSVKKRDHYLQNAANAGSGIRILNQDAWEMIITFIISQQRTIPKIREAVENLSRLYGEEKHCTFPGGKTVVYFSFPTPAQLKKASLEDLQSLKLGYRARYIHRICLDADNGTLDLNRLSAMGYRDAMEYLSGFYGIGTKVANCICLFGLHHIEAFPVDTWIQQILTNHYYRKKYDALPKSRLYETMVQENFGKYKGYAGVMQQYIFYYERTVLHGRSS</sequence>
<dbReference type="GO" id="GO:0008534">
    <property type="term" value="F:oxidized purine nucleobase lesion DNA N-glycosylase activity"/>
    <property type="evidence" value="ECO:0007669"/>
    <property type="project" value="InterPro"/>
</dbReference>
<evidence type="ECO:0000313" key="11">
    <source>
        <dbReference type="EMBL" id="MCK0088867.1"/>
    </source>
</evidence>
<reference evidence="11" key="1">
    <citation type="journal article" date="2022" name="Cell Host Microbe">
        <title>Colonization of the live biotherapeutic product VE303 and modulation of the microbiota and metabolites in healthy volunteers.</title>
        <authorList>
            <person name="Dsouza M."/>
            <person name="Menon R."/>
            <person name="Crossette E."/>
            <person name="Bhattarai S.K."/>
            <person name="Schneider J."/>
            <person name="Kim Y.G."/>
            <person name="Reddy S."/>
            <person name="Caballero S."/>
            <person name="Felix C."/>
            <person name="Cornacchione L."/>
            <person name="Hendrickson J."/>
            <person name="Watson A.R."/>
            <person name="Minot S.S."/>
            <person name="Greenfield N."/>
            <person name="Schopf L."/>
            <person name="Szabady R."/>
            <person name="Patarroyo J."/>
            <person name="Smith W."/>
            <person name="Harrison P."/>
            <person name="Kuijper E.J."/>
            <person name="Kelly C.P."/>
            <person name="Olle B."/>
            <person name="Bobilev D."/>
            <person name="Silber J.L."/>
            <person name="Bucci V."/>
            <person name="Roberts B."/>
            <person name="Faith J."/>
            <person name="Norman J.M."/>
        </authorList>
    </citation>
    <scope>NUCLEOTIDE SEQUENCE</scope>
    <source>
        <strain evidence="11">VE303-04</strain>
    </source>
</reference>
<dbReference type="GO" id="GO:0006289">
    <property type="term" value="P:nucleotide-excision repair"/>
    <property type="evidence" value="ECO:0007669"/>
    <property type="project" value="InterPro"/>
</dbReference>
<evidence type="ECO:0000259" key="10">
    <source>
        <dbReference type="SMART" id="SM00478"/>
    </source>
</evidence>
<evidence type="ECO:0000256" key="3">
    <source>
        <dbReference type="ARBA" id="ARBA00022763"/>
    </source>
</evidence>
<evidence type="ECO:0000256" key="6">
    <source>
        <dbReference type="ARBA" id="ARBA00023239"/>
    </source>
</evidence>
<dbReference type="SUPFAM" id="SSF48150">
    <property type="entry name" value="DNA-glycosylase"/>
    <property type="match status" value="1"/>
</dbReference>
<keyword evidence="3" id="KW-0227">DNA damage</keyword>
<keyword evidence="8" id="KW-0326">Glycosidase</keyword>
<dbReference type="EMBL" id="JAINVB010000002">
    <property type="protein sequence ID" value="MCK0088867.1"/>
    <property type="molecule type" value="Genomic_DNA"/>
</dbReference>
<dbReference type="PANTHER" id="PTHR10242">
    <property type="entry name" value="8-OXOGUANINE DNA GLYCOSYLASE"/>
    <property type="match status" value="1"/>
</dbReference>
<feature type="domain" description="HhH-GPD" evidence="10">
    <location>
        <begin position="111"/>
        <end position="285"/>
    </location>
</feature>
<dbReference type="Gene3D" id="1.10.1670.10">
    <property type="entry name" value="Helix-hairpin-Helix base-excision DNA repair enzymes (C-terminal)"/>
    <property type="match status" value="1"/>
</dbReference>
<keyword evidence="5" id="KW-0234">DNA repair</keyword>
<evidence type="ECO:0000256" key="1">
    <source>
        <dbReference type="ARBA" id="ARBA00010679"/>
    </source>
</evidence>
<dbReference type="CDD" id="cd00056">
    <property type="entry name" value="ENDO3c"/>
    <property type="match status" value="1"/>
</dbReference>
<dbReference type="InterPro" id="IPR012904">
    <property type="entry name" value="OGG_N"/>
</dbReference>
<keyword evidence="6" id="KW-0456">Lyase</keyword>
<dbReference type="PANTHER" id="PTHR10242:SF2">
    <property type="entry name" value="N-GLYCOSYLASE_DNA LYASE"/>
    <property type="match status" value="1"/>
</dbReference>
<dbReference type="Gene3D" id="3.30.310.260">
    <property type="match status" value="1"/>
</dbReference>
<accession>A0AAW5FAB8</accession>
<proteinExistence type="inferred from homology"/>
<dbReference type="AlphaFoldDB" id="A0AAW5FAB8"/>
<evidence type="ECO:0000313" key="12">
    <source>
        <dbReference type="Proteomes" id="UP001203136"/>
    </source>
</evidence>
<evidence type="ECO:0000256" key="2">
    <source>
        <dbReference type="ARBA" id="ARBA00012720"/>
    </source>
</evidence>
<keyword evidence="7" id="KW-0511">Multifunctional enzyme</keyword>
<dbReference type="GO" id="GO:0140078">
    <property type="term" value="F:class I DNA-(apurinic or apyrimidinic site) endonuclease activity"/>
    <property type="evidence" value="ECO:0007669"/>
    <property type="project" value="UniProtKB-EC"/>
</dbReference>
<dbReference type="EC" id="4.2.99.18" evidence="2"/>
<name>A0AAW5FAB8_CLOSY</name>
<dbReference type="Pfam" id="PF00730">
    <property type="entry name" value="HhH-GPD"/>
    <property type="match status" value="1"/>
</dbReference>
<evidence type="ECO:0000256" key="9">
    <source>
        <dbReference type="ARBA" id="ARBA00044632"/>
    </source>
</evidence>
<comment type="caution">
    <text evidence="11">The sequence shown here is derived from an EMBL/GenBank/DDBJ whole genome shotgun (WGS) entry which is preliminary data.</text>
</comment>
<dbReference type="GO" id="GO:0003684">
    <property type="term" value="F:damaged DNA binding"/>
    <property type="evidence" value="ECO:0007669"/>
    <property type="project" value="InterPro"/>
</dbReference>
<dbReference type="InterPro" id="IPR003265">
    <property type="entry name" value="HhH-GPD_domain"/>
</dbReference>
<dbReference type="SUPFAM" id="SSF55945">
    <property type="entry name" value="TATA-box binding protein-like"/>
    <property type="match status" value="1"/>
</dbReference>
<dbReference type="GO" id="GO:0006284">
    <property type="term" value="P:base-excision repair"/>
    <property type="evidence" value="ECO:0007669"/>
    <property type="project" value="InterPro"/>
</dbReference>
<dbReference type="InterPro" id="IPR011257">
    <property type="entry name" value="DNA_glycosylase"/>
</dbReference>
<dbReference type="Gene3D" id="1.10.340.30">
    <property type="entry name" value="Hypothetical protein, domain 2"/>
    <property type="match status" value="1"/>
</dbReference>